<dbReference type="Gene3D" id="3.10.450.50">
    <property type="match status" value="1"/>
</dbReference>
<keyword evidence="2" id="KW-1185">Reference proteome</keyword>
<dbReference type="PANTHER" id="PTHR34123">
    <property type="entry name" value="OS04G0578200 PROTEIN"/>
    <property type="match status" value="1"/>
</dbReference>
<dbReference type="Pfam" id="PF10184">
    <property type="entry name" value="DUF2358"/>
    <property type="match status" value="1"/>
</dbReference>
<dbReference type="Proteomes" id="UP000000226">
    <property type="component" value="Chromosome 7"/>
</dbReference>
<evidence type="ECO:0000313" key="1">
    <source>
        <dbReference type="EMBL" id="ESW16808.1"/>
    </source>
</evidence>
<dbReference type="OrthoDB" id="348976at2759"/>
<accession>V7BIK8</accession>
<dbReference type="SUPFAM" id="SSF54427">
    <property type="entry name" value="NTF2-like"/>
    <property type="match status" value="1"/>
</dbReference>
<dbReference type="InterPro" id="IPR032710">
    <property type="entry name" value="NTF2-like_dom_sf"/>
</dbReference>
<sequence length="226" mass="25936">MAKLWCFSGTPLLPSRNQFRRNHGVQRCSNTNMLKSMNTYASMNKESESETPQILKIVVTGVTELLRLFSPSFDQSSFEKQSDQFPISTVDDVLSIIKSDYDNAYFVTGNFTSSIYAENCIFEDPTIKFRGRELYARNLKLLVPFFDQASIILQKIEKDVDSDRNFVLASWKLRTNLKLPWRPLISIDGSTVYELNEDYRIVRHVESWNVSAVEAVFQIFSLNSGG</sequence>
<gene>
    <name evidence="1" type="ORF">PHAVU_007G186100g</name>
</gene>
<dbReference type="Gramene" id="ESW16808">
    <property type="protein sequence ID" value="ESW16808"/>
    <property type="gene ID" value="PHAVU_007G186100g"/>
</dbReference>
<dbReference type="SMR" id="V7BIK8"/>
<proteinExistence type="predicted"/>
<dbReference type="AlphaFoldDB" id="V7BIK8"/>
<evidence type="ECO:0008006" key="3">
    <source>
        <dbReference type="Google" id="ProtNLM"/>
    </source>
</evidence>
<reference evidence="2" key="1">
    <citation type="journal article" date="2014" name="Nat. Genet.">
        <title>A reference genome for common bean and genome-wide analysis of dual domestications.</title>
        <authorList>
            <person name="Schmutz J."/>
            <person name="McClean P.E."/>
            <person name="Mamidi S."/>
            <person name="Wu G.A."/>
            <person name="Cannon S.B."/>
            <person name="Grimwood J."/>
            <person name="Jenkins J."/>
            <person name="Shu S."/>
            <person name="Song Q."/>
            <person name="Chavarro C."/>
            <person name="Torres-Torres M."/>
            <person name="Geffroy V."/>
            <person name="Moghaddam S.M."/>
            <person name="Gao D."/>
            <person name="Abernathy B."/>
            <person name="Barry K."/>
            <person name="Blair M."/>
            <person name="Brick M.A."/>
            <person name="Chovatia M."/>
            <person name="Gepts P."/>
            <person name="Goodstein D.M."/>
            <person name="Gonzales M."/>
            <person name="Hellsten U."/>
            <person name="Hyten D.L."/>
            <person name="Jia G."/>
            <person name="Kelly J.D."/>
            <person name="Kudrna D."/>
            <person name="Lee R."/>
            <person name="Richard M.M."/>
            <person name="Miklas P.N."/>
            <person name="Osorno J.M."/>
            <person name="Rodrigues J."/>
            <person name="Thareau V."/>
            <person name="Urrea C.A."/>
            <person name="Wang M."/>
            <person name="Yu Y."/>
            <person name="Zhang M."/>
            <person name="Wing R.A."/>
            <person name="Cregan P.B."/>
            <person name="Rokhsar D.S."/>
            <person name="Jackson S.A."/>
        </authorList>
    </citation>
    <scope>NUCLEOTIDE SEQUENCE [LARGE SCALE GENOMIC DNA]</scope>
    <source>
        <strain evidence="2">cv. G19833</strain>
    </source>
</reference>
<organism evidence="1 2">
    <name type="scientific">Phaseolus vulgaris</name>
    <name type="common">Kidney bean</name>
    <name type="synonym">French bean</name>
    <dbReference type="NCBI Taxonomy" id="3885"/>
    <lineage>
        <taxon>Eukaryota</taxon>
        <taxon>Viridiplantae</taxon>
        <taxon>Streptophyta</taxon>
        <taxon>Embryophyta</taxon>
        <taxon>Tracheophyta</taxon>
        <taxon>Spermatophyta</taxon>
        <taxon>Magnoliopsida</taxon>
        <taxon>eudicotyledons</taxon>
        <taxon>Gunneridae</taxon>
        <taxon>Pentapetalae</taxon>
        <taxon>rosids</taxon>
        <taxon>fabids</taxon>
        <taxon>Fabales</taxon>
        <taxon>Fabaceae</taxon>
        <taxon>Papilionoideae</taxon>
        <taxon>50 kb inversion clade</taxon>
        <taxon>NPAAA clade</taxon>
        <taxon>indigoferoid/millettioid clade</taxon>
        <taxon>Phaseoleae</taxon>
        <taxon>Phaseolus</taxon>
    </lineage>
</organism>
<protein>
    <recommendedName>
        <fullName evidence="3">NTF2-like domain-containing protein</fullName>
    </recommendedName>
</protein>
<dbReference type="InterPro" id="IPR018790">
    <property type="entry name" value="DUF2358"/>
</dbReference>
<dbReference type="OMA" id="WNISAFE"/>
<dbReference type="PANTHER" id="PTHR34123:SF4">
    <property type="entry name" value="PHOSPHORIBOSYLTRANSFERASE-LIKE PROTEIN, PUTATIVE (DUF2358)-RELATED"/>
    <property type="match status" value="1"/>
</dbReference>
<dbReference type="EMBL" id="CM002294">
    <property type="protein sequence ID" value="ESW16808.1"/>
    <property type="molecule type" value="Genomic_DNA"/>
</dbReference>
<name>V7BIK8_PHAVU</name>
<evidence type="ECO:0000313" key="2">
    <source>
        <dbReference type="Proteomes" id="UP000000226"/>
    </source>
</evidence>